<dbReference type="Proteomes" id="UP000321080">
    <property type="component" value="Unassembled WGS sequence"/>
</dbReference>
<dbReference type="CDD" id="cd04301">
    <property type="entry name" value="NAT_SF"/>
    <property type="match status" value="1"/>
</dbReference>
<dbReference type="EMBL" id="VRKQ01000010">
    <property type="protein sequence ID" value="TXG37212.1"/>
    <property type="molecule type" value="Genomic_DNA"/>
</dbReference>
<dbReference type="RefSeq" id="WP_147768523.1">
    <property type="nucleotide sequence ID" value="NZ_VRKQ01000010.1"/>
</dbReference>
<proteinExistence type="predicted"/>
<dbReference type="GO" id="GO:0016747">
    <property type="term" value="F:acyltransferase activity, transferring groups other than amino-acyl groups"/>
    <property type="evidence" value="ECO:0007669"/>
    <property type="project" value="InterPro"/>
</dbReference>
<keyword evidence="3" id="KW-1185">Reference proteome</keyword>
<gene>
    <name evidence="2" type="ORF">FUA22_11665</name>
</gene>
<dbReference type="Gene3D" id="3.40.630.30">
    <property type="match status" value="1"/>
</dbReference>
<dbReference type="OrthoDB" id="3172674at2"/>
<dbReference type="AlphaFoldDB" id="A0A5C7GI08"/>
<evidence type="ECO:0000313" key="2">
    <source>
        <dbReference type="EMBL" id="TXG37212.1"/>
    </source>
</evidence>
<dbReference type="PROSITE" id="PS51186">
    <property type="entry name" value="GNAT"/>
    <property type="match status" value="1"/>
</dbReference>
<reference evidence="2 3" key="1">
    <citation type="submission" date="2019-08" db="EMBL/GenBank/DDBJ databases">
        <title>Seonamhaeicola sediminis sp. nov., isolated from marine sediment.</title>
        <authorList>
            <person name="Cao W.R."/>
        </authorList>
    </citation>
    <scope>NUCLEOTIDE SEQUENCE [LARGE SCALE GENOMIC DNA]</scope>
    <source>
        <strain evidence="2 3">1505</strain>
    </source>
</reference>
<organism evidence="2 3">
    <name type="scientific">Seonamhaeicola maritimus</name>
    <dbReference type="NCBI Taxonomy" id="2591822"/>
    <lineage>
        <taxon>Bacteria</taxon>
        <taxon>Pseudomonadati</taxon>
        <taxon>Bacteroidota</taxon>
        <taxon>Flavobacteriia</taxon>
        <taxon>Flavobacteriales</taxon>
        <taxon>Flavobacteriaceae</taxon>
    </lineage>
</organism>
<sequence>MKIVEVTPQNAEKETFFCIKDTKRHGFKDKHQWFEKRFNEGLKIKILKNEADKMIGFIEYVPAISAWRPIDAENYMFIHCTYIYSKKDRNKGFASILIEDAEKEAKANGMDGICVMISNGSWLADKTLFEKNGFTKIDTKDRFELLSKTWGKNSETPKFYNWTSQQKKYQGWHILYADQCPWNEKSVEAILNIAMDYGIDLKVSKINTVEKAKNAPSGFGVFNLLRDGRLLEDHYISGTRFRNILKKELK</sequence>
<evidence type="ECO:0000313" key="3">
    <source>
        <dbReference type="Proteomes" id="UP000321080"/>
    </source>
</evidence>
<dbReference type="InterPro" id="IPR016181">
    <property type="entry name" value="Acyl_CoA_acyltransferase"/>
</dbReference>
<keyword evidence="2" id="KW-0808">Transferase</keyword>
<dbReference type="InterPro" id="IPR000182">
    <property type="entry name" value="GNAT_dom"/>
</dbReference>
<dbReference type="Pfam" id="PF00583">
    <property type="entry name" value="Acetyltransf_1"/>
    <property type="match status" value="1"/>
</dbReference>
<feature type="domain" description="N-acetyltransferase" evidence="1">
    <location>
        <begin position="1"/>
        <end position="151"/>
    </location>
</feature>
<comment type="caution">
    <text evidence="2">The sequence shown here is derived from an EMBL/GenBank/DDBJ whole genome shotgun (WGS) entry which is preliminary data.</text>
</comment>
<protein>
    <submittedName>
        <fullName evidence="2">GNAT family N-acetyltransferase</fullName>
    </submittedName>
</protein>
<accession>A0A5C7GI08</accession>
<evidence type="ECO:0000259" key="1">
    <source>
        <dbReference type="PROSITE" id="PS51186"/>
    </source>
</evidence>
<name>A0A5C7GI08_9FLAO</name>
<dbReference type="SUPFAM" id="SSF55729">
    <property type="entry name" value="Acyl-CoA N-acyltransferases (Nat)"/>
    <property type="match status" value="1"/>
</dbReference>